<dbReference type="InterPro" id="IPR016040">
    <property type="entry name" value="NAD(P)-bd_dom"/>
</dbReference>
<evidence type="ECO:0000259" key="1">
    <source>
        <dbReference type="Pfam" id="PF16363"/>
    </source>
</evidence>
<feature type="domain" description="NAD(P)-binding" evidence="1">
    <location>
        <begin position="114"/>
        <end position="261"/>
    </location>
</feature>
<proteinExistence type="predicted"/>
<keyword evidence="3" id="KW-1185">Reference proteome</keyword>
<dbReference type="InterPro" id="IPR036291">
    <property type="entry name" value="NAD(P)-bd_dom_sf"/>
</dbReference>
<dbReference type="EMBL" id="BMJM01000006">
    <property type="protein sequence ID" value="GGE13077.1"/>
    <property type="molecule type" value="Genomic_DNA"/>
</dbReference>
<protein>
    <recommendedName>
        <fullName evidence="1">NAD(P)-binding domain-containing protein</fullName>
    </recommendedName>
</protein>
<dbReference type="Gene3D" id="3.40.50.720">
    <property type="entry name" value="NAD(P)-binding Rossmann-like Domain"/>
    <property type="match status" value="1"/>
</dbReference>
<organism evidence="2 3">
    <name type="scientific">Sandarakinorhabdus glacialis</name>
    <dbReference type="NCBI Taxonomy" id="1614636"/>
    <lineage>
        <taxon>Bacteria</taxon>
        <taxon>Pseudomonadati</taxon>
        <taxon>Pseudomonadota</taxon>
        <taxon>Alphaproteobacteria</taxon>
        <taxon>Sphingomonadales</taxon>
        <taxon>Sphingosinicellaceae</taxon>
        <taxon>Sandarakinorhabdus</taxon>
    </lineage>
</organism>
<evidence type="ECO:0000313" key="3">
    <source>
        <dbReference type="Proteomes" id="UP000635071"/>
    </source>
</evidence>
<gene>
    <name evidence="2" type="ORF">GCM10011529_19340</name>
</gene>
<dbReference type="Proteomes" id="UP000635071">
    <property type="component" value="Unassembled WGS sequence"/>
</dbReference>
<accession>A0A916ZTG4</accession>
<dbReference type="Gene3D" id="3.90.25.10">
    <property type="entry name" value="UDP-galactose 4-epimerase, domain 1"/>
    <property type="match status" value="1"/>
</dbReference>
<reference evidence="2" key="1">
    <citation type="journal article" date="2014" name="Int. J. Syst. Evol. Microbiol.">
        <title>Complete genome sequence of Corynebacterium casei LMG S-19264T (=DSM 44701T), isolated from a smear-ripened cheese.</title>
        <authorList>
            <consortium name="US DOE Joint Genome Institute (JGI-PGF)"/>
            <person name="Walter F."/>
            <person name="Albersmeier A."/>
            <person name="Kalinowski J."/>
            <person name="Ruckert C."/>
        </authorList>
    </citation>
    <scope>NUCLEOTIDE SEQUENCE</scope>
    <source>
        <strain evidence="2">CGMCC 1.15519</strain>
    </source>
</reference>
<dbReference type="RefSeq" id="WP_188762753.1">
    <property type="nucleotide sequence ID" value="NZ_BMJM01000006.1"/>
</dbReference>
<comment type="caution">
    <text evidence="2">The sequence shown here is derived from an EMBL/GenBank/DDBJ whole genome shotgun (WGS) entry which is preliminary data.</text>
</comment>
<evidence type="ECO:0000313" key="2">
    <source>
        <dbReference type="EMBL" id="GGE13077.1"/>
    </source>
</evidence>
<sequence>MTNALVLGADGPVGAYLSRLLQARGTAVFGTLENGSGALAALGSLGDVNIVPAFDAVRVAGELPQVTIYAINDGNPDQAALVAEVLAATPTTRLAHVVDAAVLRHSPALLAQARQVGDWRRDDGRNAVNAVLHAHDSRLGPRDTLPAIITDAAWRASKGEAVPPLELLETGPRDWGWTPEYVDAIARLTAMPRPLDLAIGSGHPLTTADFVRDAFAFFRLDPGPYVTIVPRPEAPPETPVDTARLKTATGWSASTWGRDLVRALSEGAAARAS</sequence>
<dbReference type="Pfam" id="PF16363">
    <property type="entry name" value="GDP_Man_Dehyd"/>
    <property type="match status" value="1"/>
</dbReference>
<dbReference type="AlphaFoldDB" id="A0A916ZTG4"/>
<name>A0A916ZTG4_9SPHN</name>
<dbReference type="SUPFAM" id="SSF51735">
    <property type="entry name" value="NAD(P)-binding Rossmann-fold domains"/>
    <property type="match status" value="1"/>
</dbReference>
<reference evidence="2" key="2">
    <citation type="submission" date="2020-09" db="EMBL/GenBank/DDBJ databases">
        <authorList>
            <person name="Sun Q."/>
            <person name="Zhou Y."/>
        </authorList>
    </citation>
    <scope>NUCLEOTIDE SEQUENCE</scope>
    <source>
        <strain evidence="2">CGMCC 1.15519</strain>
    </source>
</reference>